<organism evidence="4 5">
    <name type="scientific">Jannaschia donghaensis</name>
    <dbReference type="NCBI Taxonomy" id="420998"/>
    <lineage>
        <taxon>Bacteria</taxon>
        <taxon>Pseudomonadati</taxon>
        <taxon>Pseudomonadota</taxon>
        <taxon>Alphaproteobacteria</taxon>
        <taxon>Rhodobacterales</taxon>
        <taxon>Roseobacteraceae</taxon>
        <taxon>Jannaschia</taxon>
    </lineage>
</organism>
<dbReference type="RefSeq" id="WP_055087105.1">
    <property type="nucleotide sequence ID" value="NZ_CXSU01000012.1"/>
</dbReference>
<keyword evidence="5" id="KW-1185">Reference proteome</keyword>
<dbReference type="InterPro" id="IPR011962">
    <property type="entry name" value="dCTP_deaminase"/>
</dbReference>
<accession>A0A0M6YNE6</accession>
<dbReference type="GO" id="GO:0008829">
    <property type="term" value="F:dCTP deaminase activity"/>
    <property type="evidence" value="ECO:0007669"/>
    <property type="project" value="UniProtKB-EC"/>
</dbReference>
<gene>
    <name evidence="4" type="primary">dcd</name>
    <name evidence="4" type="ORF">JDO7802_03443</name>
</gene>
<dbReference type="Pfam" id="PF22769">
    <property type="entry name" value="DCD"/>
    <property type="match status" value="1"/>
</dbReference>
<proteinExistence type="predicted"/>
<evidence type="ECO:0000256" key="1">
    <source>
        <dbReference type="ARBA" id="ARBA00022801"/>
    </source>
</evidence>
<evidence type="ECO:0000313" key="5">
    <source>
        <dbReference type="Proteomes" id="UP000049222"/>
    </source>
</evidence>
<dbReference type="AlphaFoldDB" id="A0A0M6YNE6"/>
<dbReference type="SUPFAM" id="SSF51283">
    <property type="entry name" value="dUTPase-like"/>
    <property type="match status" value="1"/>
</dbReference>
<sequence length="246" mass="26779">MAFWGKARWLAEGKRGYRRCPVLPWEEEKVESAGYRLSVGAEYFVNGGGESTVEKLESREGFVIEPGQFAFILTKEKVYISKSAIGFISIRASIKFLGLVNVSGFQVNPGFCGNLVFAVFNAGPKHVNLREGDEIFSLWIADLDATVDETSEDTGKIPNNLDKIPSDVINGIAGEALTAYQLSDQISELKAELQKIKNYALRAVLILTVVSSVVFAVFGKSLVQAIFPSGTATQTEQPVEQSSDGS</sequence>
<protein>
    <submittedName>
        <fullName evidence="4">Deoxycytidine triphosphate deaminase</fullName>
        <ecNumber evidence="4">3.5.4.13</ecNumber>
    </submittedName>
</protein>
<feature type="transmembrane region" description="Helical" evidence="3">
    <location>
        <begin position="199"/>
        <end position="218"/>
    </location>
</feature>
<dbReference type="InterPro" id="IPR033704">
    <property type="entry name" value="dUTPase_trimeric"/>
</dbReference>
<evidence type="ECO:0000313" key="4">
    <source>
        <dbReference type="EMBL" id="CTQ51404.1"/>
    </source>
</evidence>
<dbReference type="EMBL" id="CXSU01000012">
    <property type="protein sequence ID" value="CTQ51404.1"/>
    <property type="molecule type" value="Genomic_DNA"/>
</dbReference>
<keyword evidence="3" id="KW-0472">Membrane</keyword>
<dbReference type="STRING" id="420998.JDO7802_03443"/>
<evidence type="ECO:0000256" key="2">
    <source>
        <dbReference type="ARBA" id="ARBA00023080"/>
    </source>
</evidence>
<dbReference type="Gene3D" id="2.70.40.10">
    <property type="match status" value="1"/>
</dbReference>
<keyword evidence="3" id="KW-0812">Transmembrane</keyword>
<keyword evidence="2" id="KW-0546">Nucleotide metabolism</keyword>
<dbReference type="Proteomes" id="UP000049222">
    <property type="component" value="Unassembled WGS sequence"/>
</dbReference>
<keyword evidence="1 4" id="KW-0378">Hydrolase</keyword>
<reference evidence="4 5" key="1">
    <citation type="submission" date="2015-07" db="EMBL/GenBank/DDBJ databases">
        <authorList>
            <person name="Noorani M."/>
        </authorList>
    </citation>
    <scope>NUCLEOTIDE SEQUENCE [LARGE SCALE GENOMIC DNA]</scope>
    <source>
        <strain evidence="4 5">CECT 7802</strain>
    </source>
</reference>
<dbReference type="OrthoDB" id="798159at2"/>
<name>A0A0M6YNE6_9RHOB</name>
<dbReference type="GO" id="GO:0006229">
    <property type="term" value="P:dUTP biosynthetic process"/>
    <property type="evidence" value="ECO:0007669"/>
    <property type="project" value="InterPro"/>
</dbReference>
<keyword evidence="3" id="KW-1133">Transmembrane helix</keyword>
<evidence type="ECO:0000256" key="3">
    <source>
        <dbReference type="SAM" id="Phobius"/>
    </source>
</evidence>
<dbReference type="CDD" id="cd07557">
    <property type="entry name" value="trimeric_dUTPase"/>
    <property type="match status" value="1"/>
</dbReference>
<dbReference type="EC" id="3.5.4.13" evidence="4"/>
<dbReference type="InterPro" id="IPR036157">
    <property type="entry name" value="dUTPase-like_sf"/>
</dbReference>